<dbReference type="PANTHER" id="PTHR48435:SF1">
    <property type="entry name" value="POLYPROTEIN"/>
    <property type="match status" value="1"/>
</dbReference>
<dbReference type="Gramene" id="CDP20546">
    <property type="protein sequence ID" value="CDP20546"/>
    <property type="gene ID" value="GSCOC_T00004300001"/>
</dbReference>
<reference evidence="3" key="1">
    <citation type="journal article" date="2014" name="Science">
        <title>The coffee genome provides insight into the convergent evolution of caffeine biosynthesis.</title>
        <authorList>
            <person name="Denoeud F."/>
            <person name="Carretero-Paulet L."/>
            <person name="Dereeper A."/>
            <person name="Droc G."/>
            <person name="Guyot R."/>
            <person name="Pietrella M."/>
            <person name="Zheng C."/>
            <person name="Alberti A."/>
            <person name="Anthony F."/>
            <person name="Aprea G."/>
            <person name="Aury J.M."/>
            <person name="Bento P."/>
            <person name="Bernard M."/>
            <person name="Bocs S."/>
            <person name="Campa C."/>
            <person name="Cenci A."/>
            <person name="Combes M.C."/>
            <person name="Crouzillat D."/>
            <person name="Da Silva C."/>
            <person name="Daddiego L."/>
            <person name="De Bellis F."/>
            <person name="Dussert S."/>
            <person name="Garsmeur O."/>
            <person name="Gayraud T."/>
            <person name="Guignon V."/>
            <person name="Jahn K."/>
            <person name="Jamilloux V."/>
            <person name="Joet T."/>
            <person name="Labadie K."/>
            <person name="Lan T."/>
            <person name="Leclercq J."/>
            <person name="Lepelley M."/>
            <person name="Leroy T."/>
            <person name="Li L.T."/>
            <person name="Librado P."/>
            <person name="Lopez L."/>
            <person name="Munoz A."/>
            <person name="Noel B."/>
            <person name="Pallavicini A."/>
            <person name="Perrotta G."/>
            <person name="Poncet V."/>
            <person name="Pot D."/>
            <person name="Priyono X."/>
            <person name="Rigoreau M."/>
            <person name="Rouard M."/>
            <person name="Rozas J."/>
            <person name="Tranchant-Dubreuil C."/>
            <person name="VanBuren R."/>
            <person name="Zhang Q."/>
            <person name="Andrade A.C."/>
            <person name="Argout X."/>
            <person name="Bertrand B."/>
            <person name="de Kochko A."/>
            <person name="Graziosi G."/>
            <person name="Henry R.J."/>
            <person name="Jayarama X."/>
            <person name="Ming R."/>
            <person name="Nagai C."/>
            <person name="Rounsley S."/>
            <person name="Sankoff D."/>
            <person name="Giuliano G."/>
            <person name="Albert V.A."/>
            <person name="Wincker P."/>
            <person name="Lashermes P."/>
        </authorList>
    </citation>
    <scope>NUCLEOTIDE SEQUENCE [LARGE SCALE GENOMIC DNA]</scope>
    <source>
        <strain evidence="3">cv. DH200-94</strain>
    </source>
</reference>
<evidence type="ECO:0000313" key="3">
    <source>
        <dbReference type="Proteomes" id="UP000295252"/>
    </source>
</evidence>
<name>A0A068VIL5_COFCA</name>
<dbReference type="PhylomeDB" id="A0A068VIL5"/>
<dbReference type="InParanoid" id="A0A068VIL5"/>
<dbReference type="InterPro" id="IPR053098">
    <property type="entry name" value="Petuviruses_polyprotein"/>
</dbReference>
<dbReference type="Proteomes" id="UP000295252">
    <property type="component" value="Unassembled WGS sequence"/>
</dbReference>
<dbReference type="AlphaFoldDB" id="A0A068VIL5"/>
<organism evidence="2 3">
    <name type="scientific">Coffea canephora</name>
    <name type="common">Robusta coffee</name>
    <dbReference type="NCBI Taxonomy" id="49390"/>
    <lineage>
        <taxon>Eukaryota</taxon>
        <taxon>Viridiplantae</taxon>
        <taxon>Streptophyta</taxon>
        <taxon>Embryophyta</taxon>
        <taxon>Tracheophyta</taxon>
        <taxon>Spermatophyta</taxon>
        <taxon>Magnoliopsida</taxon>
        <taxon>eudicotyledons</taxon>
        <taxon>Gunneridae</taxon>
        <taxon>Pentapetalae</taxon>
        <taxon>asterids</taxon>
        <taxon>lamiids</taxon>
        <taxon>Gentianales</taxon>
        <taxon>Rubiaceae</taxon>
        <taxon>Ixoroideae</taxon>
        <taxon>Gardenieae complex</taxon>
        <taxon>Bertiereae - Coffeeae clade</taxon>
        <taxon>Coffeeae</taxon>
        <taxon>Coffea</taxon>
    </lineage>
</organism>
<gene>
    <name evidence="2" type="ORF">GSCOC_T00004300001</name>
</gene>
<evidence type="ECO:0000313" key="2">
    <source>
        <dbReference type="EMBL" id="CDP20546.1"/>
    </source>
</evidence>
<dbReference type="PANTHER" id="PTHR48435">
    <property type="entry name" value="POLYPROTEIN"/>
    <property type="match status" value="1"/>
</dbReference>
<feature type="compositionally biased region" description="Basic and acidic residues" evidence="1">
    <location>
        <begin position="170"/>
        <end position="186"/>
    </location>
</feature>
<accession>A0A068VIL5</accession>
<feature type="region of interest" description="Disordered" evidence="1">
    <location>
        <begin position="163"/>
        <end position="197"/>
    </location>
</feature>
<proteinExistence type="predicted"/>
<dbReference type="OrthoDB" id="1747449at2759"/>
<sequence length="360" mass="41325">MVYRVQNLALDLTIPGGENALLIRVDEKNSASCTHVPRQISKSELIQLLPNNWITDYENLHTQANEPLESSNSRISLTSEGRTSISFDHSHLKPLTSKSYPSIMIAQVPIQDIIQYFNQEGLPVYWFQDPISGHIFFDVCAICEECQLAEILGCDASDLTDYPKKRRKPRSIDPEPIEPRPCKPDLDPQDPDTDTFVSKRSKFNGYQISSDWIPRSFTESSPSSKKDLHPYYQECLNILEKEAKQSKTEWKPKPFWKNEPLVPIHTPQVQECFMFREEDFPKLETFNNNGARHTLKIQNVSLQFFQVEKLLDQTHSLPKSLADGAEMYIHNKYGSILNLTIGQIKQAVLLSLDDLCNKRK</sequence>
<evidence type="ECO:0000256" key="1">
    <source>
        <dbReference type="SAM" id="MobiDB-lite"/>
    </source>
</evidence>
<keyword evidence="3" id="KW-1185">Reference proteome</keyword>
<protein>
    <submittedName>
        <fullName evidence="2">DH200=94 genomic scaffold, scaffold_1343</fullName>
    </submittedName>
</protein>
<dbReference type="STRING" id="49390.A0A068VIL5"/>
<dbReference type="EMBL" id="HG740427">
    <property type="protein sequence ID" value="CDP20546.1"/>
    <property type="molecule type" value="Genomic_DNA"/>
</dbReference>